<gene>
    <name evidence="1" type="ORF">C7460_11943</name>
</gene>
<name>A0A3D9KYR4_MARFU</name>
<organism evidence="1 2">
    <name type="scientific">Marinoscillum furvescens DSM 4134</name>
    <dbReference type="NCBI Taxonomy" id="1122208"/>
    <lineage>
        <taxon>Bacteria</taxon>
        <taxon>Pseudomonadati</taxon>
        <taxon>Bacteroidota</taxon>
        <taxon>Cytophagia</taxon>
        <taxon>Cytophagales</taxon>
        <taxon>Reichenbachiellaceae</taxon>
        <taxon>Marinoscillum</taxon>
    </lineage>
</organism>
<evidence type="ECO:0000313" key="1">
    <source>
        <dbReference type="EMBL" id="RED94931.1"/>
    </source>
</evidence>
<dbReference type="EMBL" id="QREG01000019">
    <property type="protein sequence ID" value="RED94931.1"/>
    <property type="molecule type" value="Genomic_DNA"/>
</dbReference>
<protein>
    <submittedName>
        <fullName evidence="1">Uncharacterized protein</fullName>
    </submittedName>
</protein>
<evidence type="ECO:0000313" key="2">
    <source>
        <dbReference type="Proteomes" id="UP000256779"/>
    </source>
</evidence>
<comment type="caution">
    <text evidence="1">The sequence shown here is derived from an EMBL/GenBank/DDBJ whole genome shotgun (WGS) entry which is preliminary data.</text>
</comment>
<keyword evidence="2" id="KW-1185">Reference proteome</keyword>
<proteinExistence type="predicted"/>
<dbReference type="AlphaFoldDB" id="A0A3D9KYR4"/>
<reference evidence="1 2" key="1">
    <citation type="submission" date="2018-07" db="EMBL/GenBank/DDBJ databases">
        <title>Genomic Encyclopedia of Type Strains, Phase IV (KMG-IV): sequencing the most valuable type-strain genomes for metagenomic binning, comparative biology and taxonomic classification.</title>
        <authorList>
            <person name="Goeker M."/>
        </authorList>
    </citation>
    <scope>NUCLEOTIDE SEQUENCE [LARGE SCALE GENOMIC DNA]</scope>
    <source>
        <strain evidence="1 2">DSM 4134</strain>
    </source>
</reference>
<accession>A0A3D9KYR4</accession>
<sequence length="71" mass="7297">MKNSILKISGILAIGLAMFMNYNVRQSANEGSYISLSGLAAAIASTCESDDGDVCKCSGGCSANSTSCECY</sequence>
<dbReference type="Proteomes" id="UP000256779">
    <property type="component" value="Unassembled WGS sequence"/>
</dbReference>
<dbReference type="RefSeq" id="WP_147303004.1">
    <property type="nucleotide sequence ID" value="NZ_QREG01000019.1"/>
</dbReference>